<organism evidence="6">
    <name type="scientific">Salix viminalis</name>
    <name type="common">Common osier</name>
    <name type="synonym">Basket willow</name>
    <dbReference type="NCBI Taxonomy" id="40686"/>
    <lineage>
        <taxon>Eukaryota</taxon>
        <taxon>Viridiplantae</taxon>
        <taxon>Streptophyta</taxon>
        <taxon>Embryophyta</taxon>
        <taxon>Tracheophyta</taxon>
        <taxon>Spermatophyta</taxon>
        <taxon>Magnoliopsida</taxon>
        <taxon>eudicotyledons</taxon>
        <taxon>Gunneridae</taxon>
        <taxon>Pentapetalae</taxon>
        <taxon>rosids</taxon>
        <taxon>fabids</taxon>
        <taxon>Malpighiales</taxon>
        <taxon>Salicaceae</taxon>
        <taxon>Saliceae</taxon>
        <taxon>Salix</taxon>
    </lineage>
</organism>
<evidence type="ECO:0000256" key="4">
    <source>
        <dbReference type="ARBA" id="ARBA00022840"/>
    </source>
</evidence>
<dbReference type="Gene3D" id="1.10.510.10">
    <property type="entry name" value="Transferase(Phosphotransferase) domain 1"/>
    <property type="match status" value="1"/>
</dbReference>
<feature type="domain" description="Protein kinase" evidence="5">
    <location>
        <begin position="101"/>
        <end position="342"/>
    </location>
</feature>
<dbReference type="Gene3D" id="3.30.200.20">
    <property type="entry name" value="Phosphorylase Kinase, domain 1"/>
    <property type="match status" value="1"/>
</dbReference>
<evidence type="ECO:0000259" key="5">
    <source>
        <dbReference type="PROSITE" id="PS50011"/>
    </source>
</evidence>
<protein>
    <recommendedName>
        <fullName evidence="5">Protein kinase domain-containing protein</fullName>
    </recommendedName>
</protein>
<dbReference type="InterPro" id="IPR011009">
    <property type="entry name" value="Kinase-like_dom_sf"/>
</dbReference>
<dbReference type="GO" id="GO:0005524">
    <property type="term" value="F:ATP binding"/>
    <property type="evidence" value="ECO:0007669"/>
    <property type="project" value="UniProtKB-KW"/>
</dbReference>
<accession>A0A6N2MY79</accession>
<gene>
    <name evidence="6" type="ORF">SVIM_LOCUS382040</name>
</gene>
<sequence length="342" mass="38840">MAKIHMSSFLTDGDAREAANQAMAIQNDLFQARDSDDSGYHSVYHLKVQNSTHAVLQGMKRRELLLALKRGNVDDVEEDCSENLLGKPTRFYYEDLKAITGNFSEVLGEGGFGKVFEGILLDGIKMAVTQLDGSSPVRKSFLTWVEANGSIHHVNLVRLIGFCNDELIKLLVYEHMSNGHQKKKIILDIAKGLAYLHEECRRKIIHLNTKPQNILLDDNFNAKIPGSGLSKLEQMHLLNHFEKKEKENRLLDLVYIQIQDMRFNRAEMMTIMRVAAWCLLSDYAKRPSMSMVVNFLEDDVEFEGNLDNSSSNPALETKSEEKRTAITLLLLTLPITDYINIH</sequence>
<dbReference type="InterPro" id="IPR000719">
    <property type="entry name" value="Prot_kinase_dom"/>
</dbReference>
<dbReference type="EMBL" id="CAADRP010001841">
    <property type="protein sequence ID" value="VFU54558.1"/>
    <property type="molecule type" value="Genomic_DNA"/>
</dbReference>
<dbReference type="InterPro" id="IPR001245">
    <property type="entry name" value="Ser-Thr/Tyr_kinase_cat_dom"/>
</dbReference>
<keyword evidence="3" id="KW-0547">Nucleotide-binding</keyword>
<name>A0A6N2MY79_SALVM</name>
<proteinExistence type="predicted"/>
<dbReference type="PANTHER" id="PTHR47976:SF30">
    <property type="entry name" value="RECEPTOR-LIKE SERINE_THREONINE-PROTEIN KINASE"/>
    <property type="match status" value="1"/>
</dbReference>
<keyword evidence="1" id="KW-0808">Transferase</keyword>
<dbReference type="Pfam" id="PF07714">
    <property type="entry name" value="PK_Tyr_Ser-Thr"/>
    <property type="match status" value="1"/>
</dbReference>
<keyword evidence="4" id="KW-0067">ATP-binding</keyword>
<evidence type="ECO:0000256" key="1">
    <source>
        <dbReference type="ARBA" id="ARBA00022679"/>
    </source>
</evidence>
<dbReference type="FunFam" id="3.30.200.20:FF:000178">
    <property type="entry name" value="serine/threonine-protein kinase PBS1-like"/>
    <property type="match status" value="1"/>
</dbReference>
<dbReference type="AlphaFoldDB" id="A0A6N2MY79"/>
<dbReference type="PROSITE" id="PS50011">
    <property type="entry name" value="PROTEIN_KINASE_DOM"/>
    <property type="match status" value="1"/>
</dbReference>
<keyword evidence="2" id="KW-0732">Signal</keyword>
<evidence type="ECO:0000313" key="6">
    <source>
        <dbReference type="EMBL" id="VFU54558.1"/>
    </source>
</evidence>
<dbReference type="InterPro" id="IPR051343">
    <property type="entry name" value="G-type_lectin_kinases/EP1-like"/>
</dbReference>
<evidence type="ECO:0000256" key="3">
    <source>
        <dbReference type="ARBA" id="ARBA00022741"/>
    </source>
</evidence>
<dbReference type="PANTHER" id="PTHR47976">
    <property type="entry name" value="G-TYPE LECTIN S-RECEPTOR-LIKE SERINE/THREONINE-PROTEIN KINASE SD2-5"/>
    <property type="match status" value="1"/>
</dbReference>
<evidence type="ECO:0000256" key="2">
    <source>
        <dbReference type="ARBA" id="ARBA00022729"/>
    </source>
</evidence>
<dbReference type="GO" id="GO:0004672">
    <property type="term" value="F:protein kinase activity"/>
    <property type="evidence" value="ECO:0007669"/>
    <property type="project" value="InterPro"/>
</dbReference>
<reference evidence="6" key="1">
    <citation type="submission" date="2019-03" db="EMBL/GenBank/DDBJ databases">
        <authorList>
            <person name="Mank J."/>
            <person name="Almeida P."/>
        </authorList>
    </citation>
    <scope>NUCLEOTIDE SEQUENCE</scope>
    <source>
        <strain evidence="6">78183</strain>
    </source>
</reference>
<dbReference type="SUPFAM" id="SSF56112">
    <property type="entry name" value="Protein kinase-like (PK-like)"/>
    <property type="match status" value="1"/>
</dbReference>